<protein>
    <submittedName>
        <fullName evidence="1">Uncharacterized protein</fullName>
    </submittedName>
</protein>
<keyword evidence="2" id="KW-1185">Reference proteome</keyword>
<sequence length="130" mass="14949">MCVYTFSFSLPYLQSSLRKLQFYTEGGTEVQKQLKKASSYRKFVAGLRICMTWNLRTEILLVSFPVQGLPVPAPERGFSPRTSPTRFLISVSPVFSFRRLLPFPRSVHPPLPYLSAKFPSRASRRHVPRI</sequence>
<evidence type="ECO:0000313" key="1">
    <source>
        <dbReference type="EMBL" id="CAB0014652.1"/>
    </source>
</evidence>
<reference evidence="1 2" key="1">
    <citation type="submission" date="2020-02" db="EMBL/GenBank/DDBJ databases">
        <authorList>
            <person name="Ferguson B K."/>
        </authorList>
    </citation>
    <scope>NUCLEOTIDE SEQUENCE [LARGE SCALE GENOMIC DNA]</scope>
</reference>
<dbReference type="EMBL" id="CADCXU010028159">
    <property type="protein sequence ID" value="CAB0014652.1"/>
    <property type="molecule type" value="Genomic_DNA"/>
</dbReference>
<evidence type="ECO:0000313" key="2">
    <source>
        <dbReference type="Proteomes" id="UP000479000"/>
    </source>
</evidence>
<organism evidence="1 2">
    <name type="scientific">Nesidiocoris tenuis</name>
    <dbReference type="NCBI Taxonomy" id="355587"/>
    <lineage>
        <taxon>Eukaryota</taxon>
        <taxon>Metazoa</taxon>
        <taxon>Ecdysozoa</taxon>
        <taxon>Arthropoda</taxon>
        <taxon>Hexapoda</taxon>
        <taxon>Insecta</taxon>
        <taxon>Pterygota</taxon>
        <taxon>Neoptera</taxon>
        <taxon>Paraneoptera</taxon>
        <taxon>Hemiptera</taxon>
        <taxon>Heteroptera</taxon>
        <taxon>Panheteroptera</taxon>
        <taxon>Cimicomorpha</taxon>
        <taxon>Miridae</taxon>
        <taxon>Dicyphina</taxon>
        <taxon>Nesidiocoris</taxon>
    </lineage>
</organism>
<dbReference type="Proteomes" id="UP000479000">
    <property type="component" value="Unassembled WGS sequence"/>
</dbReference>
<accession>A0A6H5HDR2</accession>
<dbReference type="AlphaFoldDB" id="A0A6H5HDR2"/>
<gene>
    <name evidence="1" type="ORF">NTEN_LOCUS19067</name>
</gene>
<proteinExistence type="predicted"/>
<name>A0A6H5HDR2_9HEMI</name>